<keyword evidence="6" id="KW-1185">Reference proteome</keyword>
<comment type="caution">
    <text evidence="5">The sequence shown here is derived from an EMBL/GenBank/DDBJ whole genome shotgun (WGS) entry which is preliminary data.</text>
</comment>
<dbReference type="Gene3D" id="1.10.10.10">
    <property type="entry name" value="Winged helix-like DNA-binding domain superfamily/Winged helix DNA-binding domain"/>
    <property type="match status" value="1"/>
</dbReference>
<evidence type="ECO:0000256" key="1">
    <source>
        <dbReference type="ARBA" id="ARBA00023015"/>
    </source>
</evidence>
<dbReference type="Proteomes" id="UP001364211">
    <property type="component" value="Unassembled WGS sequence"/>
</dbReference>
<dbReference type="SUPFAM" id="SSF48452">
    <property type="entry name" value="TPR-like"/>
    <property type="match status" value="1"/>
</dbReference>
<dbReference type="SMART" id="SM01043">
    <property type="entry name" value="BTAD"/>
    <property type="match status" value="1"/>
</dbReference>
<organism evidence="5 6">
    <name type="scientific">Pseudonocardia spirodelae</name>
    <dbReference type="NCBI Taxonomy" id="3133431"/>
    <lineage>
        <taxon>Bacteria</taxon>
        <taxon>Bacillati</taxon>
        <taxon>Actinomycetota</taxon>
        <taxon>Actinomycetes</taxon>
        <taxon>Pseudonocardiales</taxon>
        <taxon>Pseudonocardiaceae</taxon>
        <taxon>Pseudonocardia</taxon>
    </lineage>
</organism>
<evidence type="ECO:0000259" key="4">
    <source>
        <dbReference type="SMART" id="SM01043"/>
    </source>
</evidence>
<dbReference type="PANTHER" id="PTHR35807">
    <property type="entry name" value="TRANSCRIPTIONAL REGULATOR REDD-RELATED"/>
    <property type="match status" value="1"/>
</dbReference>
<accession>A0ABU8T882</accession>
<evidence type="ECO:0000256" key="3">
    <source>
        <dbReference type="SAM" id="MobiDB-lite"/>
    </source>
</evidence>
<name>A0ABU8T882_9PSEU</name>
<dbReference type="InterPro" id="IPR011990">
    <property type="entry name" value="TPR-like_helical_dom_sf"/>
</dbReference>
<dbReference type="EMBL" id="JBBJUP010000010">
    <property type="protein sequence ID" value="MEJ8280140.1"/>
    <property type="molecule type" value="Genomic_DNA"/>
</dbReference>
<evidence type="ECO:0000313" key="5">
    <source>
        <dbReference type="EMBL" id="MEJ8280140.1"/>
    </source>
</evidence>
<sequence>MSDDHCRSSESSSESDVVPYVRVLGAFGLRAGDRAIPLPVDSRRLVAYLAVHPRPQPTAALAATLWPGVGPVPAARLLDEAVAGVDVAGLLAADDLGRLHLGDDVVVDLAEAMLLVRGLSAPSMLRTVREIGCPETALLEADILPSWTAPWIAVERERFRQLRLSALEGLSGTLTAADRHDDAVAVARRAVATAPSRERSRRALVEALLAGGHVADALAEYEEFQRLMRNSVGATPDSELDRLLAPLDAGWPLGPGLHRPVQRWGVGMPGAARGAQRGRRLAAGSPASGR</sequence>
<feature type="domain" description="Bacterial transcriptional activator" evidence="4">
    <location>
        <begin position="107"/>
        <end position="248"/>
    </location>
</feature>
<keyword evidence="1" id="KW-0805">Transcription regulation</keyword>
<reference evidence="5 6" key="1">
    <citation type="submission" date="2024-03" db="EMBL/GenBank/DDBJ databases">
        <title>Draft genome sequence of Pseudonocardia sp. DW16-2.</title>
        <authorList>
            <person name="Duangmal K."/>
        </authorList>
    </citation>
    <scope>NUCLEOTIDE SEQUENCE [LARGE SCALE GENOMIC DNA]</scope>
    <source>
        <strain evidence="5 6">DW16-2</strain>
    </source>
</reference>
<protein>
    <submittedName>
        <fullName evidence="5">BTAD domain-containing putative transcriptional regulator</fullName>
    </submittedName>
</protein>
<gene>
    <name evidence="5" type="ORF">WJX68_14430</name>
</gene>
<evidence type="ECO:0000313" key="6">
    <source>
        <dbReference type="Proteomes" id="UP001364211"/>
    </source>
</evidence>
<dbReference type="Pfam" id="PF03704">
    <property type="entry name" value="BTAD"/>
    <property type="match status" value="1"/>
</dbReference>
<dbReference type="Gene3D" id="1.25.40.10">
    <property type="entry name" value="Tetratricopeptide repeat domain"/>
    <property type="match status" value="1"/>
</dbReference>
<proteinExistence type="predicted"/>
<dbReference type="PANTHER" id="PTHR35807:SF1">
    <property type="entry name" value="TRANSCRIPTIONAL REGULATOR REDD"/>
    <property type="match status" value="1"/>
</dbReference>
<dbReference type="RefSeq" id="WP_340290938.1">
    <property type="nucleotide sequence ID" value="NZ_JBBJUP010000010.1"/>
</dbReference>
<dbReference type="InterPro" id="IPR051677">
    <property type="entry name" value="AfsR-DnrI-RedD_regulator"/>
</dbReference>
<evidence type="ECO:0000256" key="2">
    <source>
        <dbReference type="ARBA" id="ARBA00023163"/>
    </source>
</evidence>
<feature type="region of interest" description="Disordered" evidence="3">
    <location>
        <begin position="268"/>
        <end position="290"/>
    </location>
</feature>
<dbReference type="InterPro" id="IPR005158">
    <property type="entry name" value="BTAD"/>
</dbReference>
<dbReference type="InterPro" id="IPR036388">
    <property type="entry name" value="WH-like_DNA-bd_sf"/>
</dbReference>
<keyword evidence="2" id="KW-0804">Transcription</keyword>